<name>A0ACC1CS20_9NEOP</name>
<keyword evidence="2" id="KW-1185">Reference proteome</keyword>
<reference evidence="1 2" key="1">
    <citation type="journal article" date="2021" name="Front. Genet.">
        <title>Chromosome-Level Genome Assembly Reveals Significant Gene Expansion in the Toll and IMD Signaling Pathways of Dendrolimus kikuchii.</title>
        <authorList>
            <person name="Zhou J."/>
            <person name="Wu P."/>
            <person name="Xiong Z."/>
            <person name="Liu N."/>
            <person name="Zhao N."/>
            <person name="Ji M."/>
            <person name="Qiu Y."/>
            <person name="Yang B."/>
        </authorList>
    </citation>
    <scope>NUCLEOTIDE SEQUENCE [LARGE SCALE GENOMIC DNA]</scope>
    <source>
        <strain evidence="1">Ann1</strain>
    </source>
</reference>
<dbReference type="EMBL" id="CM034403">
    <property type="protein sequence ID" value="KAJ0174458.1"/>
    <property type="molecule type" value="Genomic_DNA"/>
</dbReference>
<proteinExistence type="predicted"/>
<sequence>MIIWATLVDSYKLKSSSIKCYECNSQNNSMCLDPKSYDRDTLDRFLPTVNCGEEVLTTNHHGFFCRKIIQNILKKGYAPDIRVTRSCGWIRHHRDCYKADNEDHTETVCQCFTDDCNAARSIDGKYSVLITAFSALGLKYVMN</sequence>
<accession>A0ACC1CS20</accession>
<gene>
    <name evidence="1" type="ORF">K1T71_009566</name>
</gene>
<dbReference type="Proteomes" id="UP000824533">
    <property type="component" value="Linkage Group LG17"/>
</dbReference>
<protein>
    <submittedName>
        <fullName evidence="1">Uncharacterized protein</fullName>
    </submittedName>
</protein>
<evidence type="ECO:0000313" key="2">
    <source>
        <dbReference type="Proteomes" id="UP000824533"/>
    </source>
</evidence>
<evidence type="ECO:0000313" key="1">
    <source>
        <dbReference type="EMBL" id="KAJ0174458.1"/>
    </source>
</evidence>
<organism evidence="1 2">
    <name type="scientific">Dendrolimus kikuchii</name>
    <dbReference type="NCBI Taxonomy" id="765133"/>
    <lineage>
        <taxon>Eukaryota</taxon>
        <taxon>Metazoa</taxon>
        <taxon>Ecdysozoa</taxon>
        <taxon>Arthropoda</taxon>
        <taxon>Hexapoda</taxon>
        <taxon>Insecta</taxon>
        <taxon>Pterygota</taxon>
        <taxon>Neoptera</taxon>
        <taxon>Endopterygota</taxon>
        <taxon>Lepidoptera</taxon>
        <taxon>Glossata</taxon>
        <taxon>Ditrysia</taxon>
        <taxon>Bombycoidea</taxon>
        <taxon>Lasiocampidae</taxon>
        <taxon>Dendrolimus</taxon>
    </lineage>
</organism>
<comment type="caution">
    <text evidence="1">The sequence shown here is derived from an EMBL/GenBank/DDBJ whole genome shotgun (WGS) entry which is preliminary data.</text>
</comment>